<proteinExistence type="predicted"/>
<gene>
    <name evidence="1" type="ORF">ACOLOM_LOCUS1768</name>
</gene>
<evidence type="ECO:0000313" key="2">
    <source>
        <dbReference type="Proteomes" id="UP000789525"/>
    </source>
</evidence>
<name>A0ACA9KJL6_9GLOM</name>
<reference evidence="1" key="1">
    <citation type="submission" date="2021-06" db="EMBL/GenBank/DDBJ databases">
        <authorList>
            <person name="Kallberg Y."/>
            <person name="Tangrot J."/>
            <person name="Rosling A."/>
        </authorList>
    </citation>
    <scope>NUCLEOTIDE SEQUENCE</scope>
    <source>
        <strain evidence="1">CL356</strain>
    </source>
</reference>
<dbReference type="EMBL" id="CAJVPT010002105">
    <property type="protein sequence ID" value="CAG8475322.1"/>
    <property type="molecule type" value="Genomic_DNA"/>
</dbReference>
<organism evidence="1 2">
    <name type="scientific">Acaulospora colombiana</name>
    <dbReference type="NCBI Taxonomy" id="27376"/>
    <lineage>
        <taxon>Eukaryota</taxon>
        <taxon>Fungi</taxon>
        <taxon>Fungi incertae sedis</taxon>
        <taxon>Mucoromycota</taxon>
        <taxon>Glomeromycotina</taxon>
        <taxon>Glomeromycetes</taxon>
        <taxon>Diversisporales</taxon>
        <taxon>Acaulosporaceae</taxon>
        <taxon>Acaulospora</taxon>
    </lineage>
</organism>
<sequence>MSSFSQRVGNSNVTRGRSLSADLRLLVNNHHYSDLEILCKDGVILHGIRSLLAARSHTMEQILYSSSAISSHPPTPRNFSFPKDHREKYPSTKDIYEKYIVFPDINSTSMIQILEYLYTGSISMDALNMRNAIEMYYAAEYFQLDQLATEIEGYLRRCVEDSKNESKIPELLSKALQLLSHIKSSSDVDDKNSYGKSSLIKENRVIGLLMEVVSNISLDSIEVGALSLNALQCLLSHTFDAERFTITFASSEYSLLRYSILISAKNVSYEAFTLLERHLPKWNYFASDEEAMNENKDEGGDSKFKYREKAPHIEVIRTIRENYSSSIYKALNPLAEFIDLRRINGRILADWIEPLGVMPSAVIMEAFKYHLREKKSLLPYRGMMKSPVNISPRSLQSTSASSTLISGSSIRSSISSHHTRSSSSSNITRDFAHAGMQGDPYIPHVSSIQKGSSPKVVQRFFIRKNSEPTIVPLQRFSVRKDSACILSNPPRRPSLFSQKQTNSLSSPTPNYTPLRSTITYDLKWSTTAIGGCPSRSLSHQWISRMGYHIREAIWICVCRDNGNFVHGQKVFGNISSIAMNEKSKANPSTTGTEAEPVEFKRGTVVTVHLDMELKKVGFSVDGQKYPDVEWDDLPAKLYPFVIVKPNNQVRIQSRVSI</sequence>
<dbReference type="Proteomes" id="UP000789525">
    <property type="component" value="Unassembled WGS sequence"/>
</dbReference>
<keyword evidence="2" id="KW-1185">Reference proteome</keyword>
<evidence type="ECO:0000313" key="1">
    <source>
        <dbReference type="EMBL" id="CAG8475322.1"/>
    </source>
</evidence>
<comment type="caution">
    <text evidence="1">The sequence shown here is derived from an EMBL/GenBank/DDBJ whole genome shotgun (WGS) entry which is preliminary data.</text>
</comment>
<accession>A0ACA9KJL6</accession>
<protein>
    <submittedName>
        <fullName evidence="1">11762_t:CDS:1</fullName>
    </submittedName>
</protein>